<dbReference type="EMBL" id="ATJV01000059">
    <property type="protein sequence ID" value="EPZ15221.1"/>
    <property type="molecule type" value="Genomic_DNA"/>
</dbReference>
<dbReference type="PANTHER" id="PTHR30441:SF4">
    <property type="entry name" value="PROTEIN ASMA"/>
    <property type="match status" value="1"/>
</dbReference>
<protein>
    <recommendedName>
        <fullName evidence="2">AsmA domain-containing protein</fullName>
    </recommendedName>
</protein>
<feature type="transmembrane region" description="Helical" evidence="1">
    <location>
        <begin position="59"/>
        <end position="81"/>
    </location>
</feature>
<reference evidence="3 4" key="1">
    <citation type="submission" date="2013-06" db="EMBL/GenBank/DDBJ databases">
        <title>Draft genome sequence of Thauera terpenica.</title>
        <authorList>
            <person name="Liu B."/>
            <person name="Frostegard A.H."/>
            <person name="Shapleigh J.P."/>
        </authorList>
    </citation>
    <scope>NUCLEOTIDE SEQUENCE [LARGE SCALE GENOMIC DNA]</scope>
    <source>
        <strain evidence="3 4">58Eu</strain>
    </source>
</reference>
<dbReference type="eggNOG" id="COG2982">
    <property type="taxonomic scope" value="Bacteria"/>
</dbReference>
<dbReference type="InterPro" id="IPR052894">
    <property type="entry name" value="AsmA-related"/>
</dbReference>
<dbReference type="PANTHER" id="PTHR30441">
    <property type="entry name" value="DUF748 DOMAIN-CONTAINING PROTEIN"/>
    <property type="match status" value="1"/>
</dbReference>
<feature type="domain" description="AsmA" evidence="2">
    <location>
        <begin position="61"/>
        <end position="418"/>
    </location>
</feature>
<dbReference type="Pfam" id="PF05170">
    <property type="entry name" value="AsmA"/>
    <property type="match status" value="1"/>
</dbReference>
<name>S9ZKU2_9RHOO</name>
<keyword evidence="4" id="KW-1185">Reference proteome</keyword>
<dbReference type="AlphaFoldDB" id="S9ZKU2"/>
<organism evidence="3 4">
    <name type="scientific">Thauera terpenica 58Eu</name>
    <dbReference type="NCBI Taxonomy" id="1348657"/>
    <lineage>
        <taxon>Bacteria</taxon>
        <taxon>Pseudomonadati</taxon>
        <taxon>Pseudomonadota</taxon>
        <taxon>Betaproteobacteria</taxon>
        <taxon>Rhodocyclales</taxon>
        <taxon>Zoogloeaceae</taxon>
        <taxon>Thauera</taxon>
    </lineage>
</organism>
<dbReference type="GO" id="GO:0090313">
    <property type="term" value="P:regulation of protein targeting to membrane"/>
    <property type="evidence" value="ECO:0007669"/>
    <property type="project" value="TreeGrafter"/>
</dbReference>
<dbReference type="STRING" id="1348657.M622_03600"/>
<dbReference type="InterPro" id="IPR007844">
    <property type="entry name" value="AsmA"/>
</dbReference>
<dbReference type="Proteomes" id="UP000015455">
    <property type="component" value="Unassembled WGS sequence"/>
</dbReference>
<accession>S9ZKU2</accession>
<evidence type="ECO:0000313" key="3">
    <source>
        <dbReference type="EMBL" id="EPZ15221.1"/>
    </source>
</evidence>
<evidence type="ECO:0000259" key="2">
    <source>
        <dbReference type="Pfam" id="PF05170"/>
    </source>
</evidence>
<evidence type="ECO:0000313" key="4">
    <source>
        <dbReference type="Proteomes" id="UP000015455"/>
    </source>
</evidence>
<keyword evidence="1" id="KW-1133">Transmembrane helix</keyword>
<keyword evidence="1" id="KW-0472">Membrane</keyword>
<sequence length="706" mass="74376">MQEVYRQHIAAFGLEISAPADAFDSDEFIRLQWGLDPCESTRTSPRGCIDMTRNWTGRIAIALGILVLLLLAAAAVLIATFDANRYKTVAIDWMKTEHQRTLAIDGPIELAFFPRLAVKVSALRLSEAGRDDEFAAVEEAALAVRVMPLLSNKLVIDRISARGVHATYARDAEGVRNIDDLVTGKAKAGEDVGEDAGASAGAMRFDVSAVQFDDLRLRVRDELADVDGEVVLLSFSSGRLANKVESPLSLRATVRLTRPQAVELALDGSMTLGLDLDERAIAMSALKLGVESTGAGVDAVSLVLEGALAWDGSTVRASSLAAHGSADADTGMVQWKLNGALDTNHFHTSGQATLGGTVPHIKASARFDSLDLNQLLAAVRPAAADTMMTTSAATEPADTPLQLNGLQAVNAELALEAGALVFRQYKVADARLIATLDKGVLRVSTLSGRAWGGSFAGSGSADASTGGIAAKLDARGVDVNPLLKDVAGKDLLEGRGNVSAELASSGSTISALRSRLGGRAVLQLRDGAIKGINLARALRQAKAALSRQQDAIARAQASERTDFSELSISARIADGVAYSDDLDIKSPFLRIGGEGRFDIGRGRIDYEARATVIASSAGQGGAELEALRGVSIPVALSGPFDAIDWKIQWSSVAAAAVRQKLKDELSERLSEKLGTRLGLPAAAGDQAPAPVTPQDLLRDRLRGLLR</sequence>
<dbReference type="GO" id="GO:0005886">
    <property type="term" value="C:plasma membrane"/>
    <property type="evidence" value="ECO:0007669"/>
    <property type="project" value="TreeGrafter"/>
</dbReference>
<evidence type="ECO:0000256" key="1">
    <source>
        <dbReference type="SAM" id="Phobius"/>
    </source>
</evidence>
<gene>
    <name evidence="3" type="ORF">M622_03600</name>
</gene>
<dbReference type="PATRIC" id="fig|1348657.5.peg.2198"/>
<proteinExistence type="predicted"/>
<comment type="caution">
    <text evidence="3">The sequence shown here is derived from an EMBL/GenBank/DDBJ whole genome shotgun (WGS) entry which is preliminary data.</text>
</comment>
<keyword evidence="1" id="KW-0812">Transmembrane</keyword>